<organism evidence="1 2">
    <name type="scientific">Arachis hypogaea</name>
    <name type="common">Peanut</name>
    <dbReference type="NCBI Taxonomy" id="3818"/>
    <lineage>
        <taxon>Eukaryota</taxon>
        <taxon>Viridiplantae</taxon>
        <taxon>Streptophyta</taxon>
        <taxon>Embryophyta</taxon>
        <taxon>Tracheophyta</taxon>
        <taxon>Spermatophyta</taxon>
        <taxon>Magnoliopsida</taxon>
        <taxon>eudicotyledons</taxon>
        <taxon>Gunneridae</taxon>
        <taxon>Pentapetalae</taxon>
        <taxon>rosids</taxon>
        <taxon>fabids</taxon>
        <taxon>Fabales</taxon>
        <taxon>Fabaceae</taxon>
        <taxon>Papilionoideae</taxon>
        <taxon>50 kb inversion clade</taxon>
        <taxon>dalbergioids sensu lato</taxon>
        <taxon>Dalbergieae</taxon>
        <taxon>Pterocarpus clade</taxon>
        <taxon>Arachis</taxon>
    </lineage>
</organism>
<keyword evidence="2" id="KW-1185">Reference proteome</keyword>
<sequence>MTLDNFLGEQKIHTKKEEEHIEVSIIEDARSRPFPNDGGNVDILHEKDYVGKYENKNFDVKRDQVIKIAHVELTVRKSREKIRCLKIYARIWKEKEEVTFDGGEVVGPTPHRVKNLTNFIGTMKKNSDFIILMTNEKVVPKQI</sequence>
<proteinExistence type="predicted"/>
<dbReference type="Proteomes" id="UP000289738">
    <property type="component" value="Chromosome A01"/>
</dbReference>
<protein>
    <submittedName>
        <fullName evidence="1">Uncharacterized protein</fullName>
    </submittedName>
</protein>
<reference evidence="1 2" key="1">
    <citation type="submission" date="2019-01" db="EMBL/GenBank/DDBJ databases">
        <title>Sequencing of cultivated peanut Arachis hypogaea provides insights into genome evolution and oil improvement.</title>
        <authorList>
            <person name="Chen X."/>
        </authorList>
    </citation>
    <scope>NUCLEOTIDE SEQUENCE [LARGE SCALE GENOMIC DNA]</scope>
    <source>
        <strain evidence="2">cv. Fuhuasheng</strain>
        <tissue evidence="1">Leaves</tissue>
    </source>
</reference>
<accession>A0A445ETA6</accession>
<gene>
    <name evidence="1" type="ORF">Ahy_A01g003595</name>
</gene>
<evidence type="ECO:0000313" key="2">
    <source>
        <dbReference type="Proteomes" id="UP000289738"/>
    </source>
</evidence>
<dbReference type="AlphaFoldDB" id="A0A445ETA6"/>
<dbReference type="EMBL" id="SDMP01000001">
    <property type="protein sequence ID" value="RYR78738.1"/>
    <property type="molecule type" value="Genomic_DNA"/>
</dbReference>
<name>A0A445ETA6_ARAHY</name>
<evidence type="ECO:0000313" key="1">
    <source>
        <dbReference type="EMBL" id="RYR78738.1"/>
    </source>
</evidence>
<comment type="caution">
    <text evidence="1">The sequence shown here is derived from an EMBL/GenBank/DDBJ whole genome shotgun (WGS) entry which is preliminary data.</text>
</comment>